<feature type="compositionally biased region" description="Basic and acidic residues" evidence="1">
    <location>
        <begin position="1295"/>
        <end position="1305"/>
    </location>
</feature>
<dbReference type="Pfam" id="PF15363">
    <property type="entry name" value="BTBD8_C"/>
    <property type="match status" value="1"/>
</dbReference>
<feature type="region of interest" description="Disordered" evidence="1">
    <location>
        <begin position="411"/>
        <end position="974"/>
    </location>
</feature>
<dbReference type="PANTHER" id="PTHR22427:SF2">
    <property type="entry name" value="BTB_POZ DOMAIN-CONTAINING PROTEIN 8"/>
    <property type="match status" value="1"/>
</dbReference>
<feature type="domain" description="BTB" evidence="2">
    <location>
        <begin position="43"/>
        <end position="106"/>
    </location>
</feature>
<feature type="compositionally biased region" description="Polar residues" evidence="1">
    <location>
        <begin position="620"/>
        <end position="634"/>
    </location>
</feature>
<dbReference type="InterPro" id="IPR043225">
    <property type="entry name" value="BACK_BTBD8"/>
</dbReference>
<feature type="region of interest" description="Disordered" evidence="1">
    <location>
        <begin position="1279"/>
        <end position="1354"/>
    </location>
</feature>
<evidence type="ECO:0000256" key="1">
    <source>
        <dbReference type="SAM" id="MobiDB-lite"/>
    </source>
</evidence>
<gene>
    <name evidence="3" type="ORF">D4764_07G0001890</name>
</gene>
<name>A0A5C6MVE2_9TELE</name>
<feature type="region of interest" description="Disordered" evidence="1">
    <location>
        <begin position="1144"/>
        <end position="1238"/>
    </location>
</feature>
<feature type="compositionally biased region" description="Basic and acidic residues" evidence="1">
    <location>
        <begin position="1330"/>
        <end position="1354"/>
    </location>
</feature>
<feature type="compositionally biased region" description="Basic and acidic residues" evidence="1">
    <location>
        <begin position="656"/>
        <end position="668"/>
    </location>
</feature>
<dbReference type="InterPro" id="IPR000210">
    <property type="entry name" value="BTB/POZ_dom"/>
</dbReference>
<dbReference type="SUPFAM" id="SSF54695">
    <property type="entry name" value="POZ domain"/>
    <property type="match status" value="2"/>
</dbReference>
<accession>A0A5C6MVE2</accession>
<reference evidence="3 4" key="1">
    <citation type="submission" date="2019-04" db="EMBL/GenBank/DDBJ databases">
        <title>Chromosome genome assembly for Takifugu flavidus.</title>
        <authorList>
            <person name="Xiao S."/>
        </authorList>
    </citation>
    <scope>NUCLEOTIDE SEQUENCE [LARGE SCALE GENOMIC DNA]</scope>
    <source>
        <strain evidence="3">HTHZ2018</strain>
        <tissue evidence="3">Muscle</tissue>
    </source>
</reference>
<feature type="compositionally biased region" description="Low complexity" evidence="1">
    <location>
        <begin position="547"/>
        <end position="563"/>
    </location>
</feature>
<feature type="compositionally biased region" description="Basic and acidic residues" evidence="1">
    <location>
        <begin position="947"/>
        <end position="957"/>
    </location>
</feature>
<feature type="compositionally biased region" description="Basic and acidic residues" evidence="1">
    <location>
        <begin position="1185"/>
        <end position="1201"/>
    </location>
</feature>
<dbReference type="PROSITE" id="PS50097">
    <property type="entry name" value="BTB"/>
    <property type="match status" value="2"/>
</dbReference>
<feature type="region of interest" description="Disordered" evidence="1">
    <location>
        <begin position="1015"/>
        <end position="1102"/>
    </location>
</feature>
<dbReference type="InterPro" id="IPR027907">
    <property type="entry name" value="BTBD8_C"/>
</dbReference>
<dbReference type="Pfam" id="PF26017">
    <property type="entry name" value="BACK_BTBD8"/>
    <property type="match status" value="1"/>
</dbReference>
<dbReference type="InterPro" id="IPR011333">
    <property type="entry name" value="SKP1/BTB/POZ_sf"/>
</dbReference>
<dbReference type="Pfam" id="PF00651">
    <property type="entry name" value="BTB"/>
    <property type="match status" value="2"/>
</dbReference>
<feature type="compositionally biased region" description="Acidic residues" evidence="1">
    <location>
        <begin position="1068"/>
        <end position="1082"/>
    </location>
</feature>
<sequence>MITTDATREFQAKERRHKDQLKKCLASALSADLNKLLHEELEADVSLYAASGSLRAHRAILLARIPHLLHGEKHKNPIIIHLPDYELPNLKDFLRQIYTANQRMRSAEITPHIDGEVSHCNTSLHNPVDPHSSTDSDTVVEPASGLGADLLDLYRRGEQCDITVQVAEQHFSCHRAILCARSQYFRAMLSGSWMESSRQCITLQGLGPDEMEILLQFMYGAIVDLPPGANAGQVVLAADMLGLDGLKDVAEMVLTRDYCRFFPKPVDGVQRTILECLSLTHALGLHNLHTLCKRWVADHFVKSWRERNFSLLSPELQKACLMAVCENMTVYNAVTMLCGTEQLIGSLPEVKWAQQVKHLSAELQEESLRIIVQHLPQVICTQAFQDLRKAWKLEYGQQPLTSLMSLRGAEVNSATETAKQEGGEPRNGGKSKNTKCFSAAPESPTVNRTKRVSENKRSHSPSAMKSDGIGAANKPGDSPSSKAKNAKKPGDRSAAPKVKAPSAATPVVNGTGTAGVRRGAATGASNVPRSSHGAKDQEKKPNLGARPKTSPPSCTTSSVTRSPKSSAEKNGFIHAQSGATSASGSSSPENGAISSPRNDPGTKPKQQVKVVNKSVLTKAPQKSEQTKTISSTKSSVRESGKSKLGAAEKVATAARADNKGKGTPDHLVSRQGTTVKKTASPRKEERKDGIKSSATDKVVTEVPKKKTTKPVSAAVPSAKTSGKPVKASAAPTKQSSTAVSKSGHKPKSTTELSMGKGSPKSGGNLKPSASAAVVAASTKRSGTKGKDTLTGKTESVLTVPTEDDQVINESDRVVQPEPVAEQQTMSQGGADMLSLVDKSNPEQDLHETETHVENSSGNEHRVTVVNNITPHTDPVNMDQESSGSTVPPPSSGLQAGVSTPNSPRENGHPTDTPCSIGSTDTPLEDSWSGVHHQVSPESETGSMHTTSSDDIKPRSEDYDAGGSQDDDCSNDRGVSKCGTMRCHDFLGRSSSDTSTPEELKLYESGVGLRVEVHLRGREAETTSEEEGVRRRPCSWLQRDEAPNEEEHSEVEATVTVKCTPEQQLFSSSEEDDEEEATEDEKSEVEVIPGQTTPLPTEPVPDFQGIVNLAFDDEAVDQENEPADYHSTSNFRRSVLLSVDECEELGSEEAGIQTPPQPPEETSMPCDVFESISAFPTDQNHLPGHHKNDDIKHKKDEEEPKAKSFVFLTEIQESNDIQDIGNEGNPSDPSLDADTKEVPFQERPCHLDLWHAEQYNSGLCRNATDSKKADLHLDLSQHQLTGDSPEHTAPSPAGDYGHDSSDQSCKRDRRPSKALSPIYEVDVGESLENCSNKDRNDRLKENEEKPRENEDKSHKFAEQDWSLLRQLLSDHESNLGVINPVPEELNLAQYLIKQTLSLSRDFLDYEAILSPEKENFKRWAELISPMEDSSTSITVTSFSPEDAASPQGEWTIVELETHH</sequence>
<feature type="compositionally biased region" description="Low complexity" evidence="1">
    <location>
        <begin position="577"/>
        <end position="587"/>
    </location>
</feature>
<feature type="compositionally biased region" description="Polar residues" evidence="1">
    <location>
        <begin position="935"/>
        <end position="946"/>
    </location>
</feature>
<feature type="compositionally biased region" description="Low complexity" evidence="1">
    <location>
        <begin position="768"/>
        <end position="777"/>
    </location>
</feature>
<feature type="compositionally biased region" description="Polar residues" evidence="1">
    <location>
        <begin position="731"/>
        <end position="740"/>
    </location>
</feature>
<dbReference type="CDD" id="cd18286">
    <property type="entry name" value="BTB2_POZ_BTBD8"/>
    <property type="match status" value="1"/>
</dbReference>
<feature type="compositionally biased region" description="Polar residues" evidence="1">
    <location>
        <begin position="912"/>
        <end position="921"/>
    </location>
</feature>
<dbReference type="EMBL" id="RHFK02000020">
    <property type="protein sequence ID" value="TWW57470.1"/>
    <property type="molecule type" value="Genomic_DNA"/>
</dbReference>
<dbReference type="PANTHER" id="PTHR22427">
    <property type="entry name" value="GH15728P"/>
    <property type="match status" value="1"/>
</dbReference>
<organism evidence="3 4">
    <name type="scientific">Takifugu flavidus</name>
    <name type="common">sansaifugu</name>
    <dbReference type="NCBI Taxonomy" id="433684"/>
    <lineage>
        <taxon>Eukaryota</taxon>
        <taxon>Metazoa</taxon>
        <taxon>Chordata</taxon>
        <taxon>Craniata</taxon>
        <taxon>Vertebrata</taxon>
        <taxon>Euteleostomi</taxon>
        <taxon>Actinopterygii</taxon>
        <taxon>Neopterygii</taxon>
        <taxon>Teleostei</taxon>
        <taxon>Neoteleostei</taxon>
        <taxon>Acanthomorphata</taxon>
        <taxon>Eupercaria</taxon>
        <taxon>Tetraodontiformes</taxon>
        <taxon>Tetradontoidea</taxon>
        <taxon>Tetraodontidae</taxon>
        <taxon>Takifugu</taxon>
    </lineage>
</organism>
<comment type="caution">
    <text evidence="3">The sequence shown here is derived from an EMBL/GenBank/DDBJ whole genome shotgun (WGS) entry which is preliminary data.</text>
</comment>
<keyword evidence="4" id="KW-1185">Reference proteome</keyword>
<feature type="compositionally biased region" description="Low complexity" evidence="1">
    <location>
        <begin position="493"/>
        <end position="524"/>
    </location>
</feature>
<evidence type="ECO:0000259" key="2">
    <source>
        <dbReference type="PROSITE" id="PS50097"/>
    </source>
</evidence>
<dbReference type="Proteomes" id="UP000324091">
    <property type="component" value="Chromosome 7"/>
</dbReference>
<feature type="compositionally biased region" description="Basic and acidic residues" evidence="1">
    <location>
        <begin position="681"/>
        <end position="690"/>
    </location>
</feature>
<proteinExistence type="predicted"/>
<evidence type="ECO:0000313" key="4">
    <source>
        <dbReference type="Proteomes" id="UP000324091"/>
    </source>
</evidence>
<feature type="compositionally biased region" description="Polar residues" evidence="1">
    <location>
        <begin position="588"/>
        <end position="597"/>
    </location>
</feature>
<protein>
    <recommendedName>
        <fullName evidence="2">BTB domain-containing protein</fullName>
    </recommendedName>
</protein>
<feature type="compositionally biased region" description="Basic and acidic residues" evidence="1">
    <location>
        <begin position="839"/>
        <end position="862"/>
    </location>
</feature>
<evidence type="ECO:0000313" key="3">
    <source>
        <dbReference type="EMBL" id="TWW57470.1"/>
    </source>
</evidence>
<feature type="domain" description="BTB" evidence="2">
    <location>
        <begin position="160"/>
        <end position="227"/>
    </location>
</feature>
<dbReference type="Gene3D" id="3.30.710.10">
    <property type="entry name" value="Potassium Channel Kv1.1, Chain A"/>
    <property type="match status" value="2"/>
</dbReference>
<dbReference type="SMART" id="SM00225">
    <property type="entry name" value="BTB"/>
    <property type="match status" value="1"/>
</dbReference>